<dbReference type="InterPro" id="IPR001497">
    <property type="entry name" value="MethylDNA_cys_MeTrfase_AS"/>
</dbReference>
<evidence type="ECO:0000313" key="13">
    <source>
        <dbReference type="Proteomes" id="UP000219439"/>
    </source>
</evidence>
<dbReference type="InterPro" id="IPR036217">
    <property type="entry name" value="MethylDNA_cys_MeTrfase_DNAb"/>
</dbReference>
<evidence type="ECO:0000256" key="6">
    <source>
        <dbReference type="ARBA" id="ARBA00022763"/>
    </source>
</evidence>
<dbReference type="RefSeq" id="WP_097154312.1">
    <property type="nucleotide sequence ID" value="NZ_OBEL01000003.1"/>
</dbReference>
<dbReference type="PANTHER" id="PTHR10815">
    <property type="entry name" value="METHYLATED-DNA--PROTEIN-CYSTEINE METHYLTRANSFERASE"/>
    <property type="match status" value="1"/>
</dbReference>
<dbReference type="HAMAP" id="MF_00772">
    <property type="entry name" value="OGT"/>
    <property type="match status" value="1"/>
</dbReference>
<keyword evidence="5 9" id="KW-0808">Transferase</keyword>
<feature type="active site" description="Nucleophile; methyl group acceptor" evidence="9">
    <location>
        <position position="130"/>
    </location>
</feature>
<keyword evidence="4 9" id="KW-0489">Methyltransferase</keyword>
<keyword evidence="7 9" id="KW-0234">DNA repair</keyword>
<evidence type="ECO:0000256" key="9">
    <source>
        <dbReference type="HAMAP-Rule" id="MF_00772"/>
    </source>
</evidence>
<dbReference type="InterPro" id="IPR008332">
    <property type="entry name" value="MethylG_MeTrfase_N"/>
</dbReference>
<keyword evidence="6 9" id="KW-0227">DNA damage</keyword>
<dbReference type="NCBIfam" id="TIGR00589">
    <property type="entry name" value="ogt"/>
    <property type="match status" value="1"/>
</dbReference>
<evidence type="ECO:0000256" key="2">
    <source>
        <dbReference type="ARBA" id="ARBA00008711"/>
    </source>
</evidence>
<dbReference type="Gene3D" id="1.10.10.10">
    <property type="entry name" value="Winged helix-like DNA-binding domain superfamily/Winged helix DNA-binding domain"/>
    <property type="match status" value="1"/>
</dbReference>
<evidence type="ECO:0000256" key="8">
    <source>
        <dbReference type="ARBA" id="ARBA00049348"/>
    </source>
</evidence>
<dbReference type="GO" id="GO:0003908">
    <property type="term" value="F:methylated-DNA-[protein]-cysteine S-methyltransferase activity"/>
    <property type="evidence" value="ECO:0007669"/>
    <property type="project" value="UniProtKB-UniRule"/>
</dbReference>
<dbReference type="GO" id="GO:0006307">
    <property type="term" value="P:DNA alkylation repair"/>
    <property type="evidence" value="ECO:0007669"/>
    <property type="project" value="UniProtKB-UniRule"/>
</dbReference>
<protein>
    <recommendedName>
        <fullName evidence="9">Methylated-DNA--protein-cysteine methyltransferase</fullName>
        <ecNumber evidence="9">2.1.1.63</ecNumber>
    </recommendedName>
    <alternativeName>
        <fullName evidence="9">6-O-methylguanine-DNA methyltransferase</fullName>
        <shortName evidence="9">MGMT</shortName>
    </alternativeName>
    <alternativeName>
        <fullName evidence="9">O-6-methylguanine-DNA-alkyltransferase</fullName>
    </alternativeName>
</protein>
<dbReference type="SUPFAM" id="SSF46767">
    <property type="entry name" value="Methylated DNA-protein cysteine methyltransferase, C-terminal domain"/>
    <property type="match status" value="1"/>
</dbReference>
<dbReference type="EMBL" id="OBEL01000003">
    <property type="protein sequence ID" value="SNZ19956.1"/>
    <property type="molecule type" value="Genomic_DNA"/>
</dbReference>
<name>A0A285PIK0_9HYPH</name>
<dbReference type="SUPFAM" id="SSF53155">
    <property type="entry name" value="Methylated DNA-protein cysteine methyltransferase domain"/>
    <property type="match status" value="1"/>
</dbReference>
<evidence type="ECO:0000256" key="3">
    <source>
        <dbReference type="ARBA" id="ARBA00022490"/>
    </source>
</evidence>
<dbReference type="AlphaFoldDB" id="A0A285PIK0"/>
<dbReference type="GO" id="GO:0005737">
    <property type="term" value="C:cytoplasm"/>
    <property type="evidence" value="ECO:0007669"/>
    <property type="project" value="UniProtKB-SubCell"/>
</dbReference>
<dbReference type="GO" id="GO:0032259">
    <property type="term" value="P:methylation"/>
    <property type="evidence" value="ECO:0007669"/>
    <property type="project" value="UniProtKB-KW"/>
</dbReference>
<dbReference type="InterPro" id="IPR036631">
    <property type="entry name" value="MGMT_N_sf"/>
</dbReference>
<dbReference type="CDD" id="cd06445">
    <property type="entry name" value="ATase"/>
    <property type="match status" value="1"/>
</dbReference>
<feature type="domain" description="Methylguanine DNA methyltransferase ribonuclease-like" evidence="11">
    <location>
        <begin position="6"/>
        <end position="72"/>
    </location>
</feature>
<comment type="similarity">
    <text evidence="2 9">Belongs to the MGMT family.</text>
</comment>
<dbReference type="InterPro" id="IPR014048">
    <property type="entry name" value="MethylDNA_cys_MeTrfase_DNA-bd"/>
</dbReference>
<evidence type="ECO:0000256" key="4">
    <source>
        <dbReference type="ARBA" id="ARBA00022603"/>
    </source>
</evidence>
<evidence type="ECO:0000256" key="1">
    <source>
        <dbReference type="ARBA" id="ARBA00001286"/>
    </source>
</evidence>
<dbReference type="PROSITE" id="PS00374">
    <property type="entry name" value="MGMT"/>
    <property type="match status" value="1"/>
</dbReference>
<evidence type="ECO:0000259" key="10">
    <source>
        <dbReference type="Pfam" id="PF01035"/>
    </source>
</evidence>
<dbReference type="Pfam" id="PF02870">
    <property type="entry name" value="Methyltransf_1N"/>
    <property type="match status" value="1"/>
</dbReference>
<dbReference type="PANTHER" id="PTHR10815:SF5">
    <property type="entry name" value="METHYLATED-DNA--PROTEIN-CYSTEINE METHYLTRANSFERASE"/>
    <property type="match status" value="1"/>
</dbReference>
<dbReference type="Gene3D" id="3.30.160.70">
    <property type="entry name" value="Methylated DNA-protein cysteine methyltransferase domain"/>
    <property type="match status" value="1"/>
</dbReference>
<comment type="catalytic activity">
    <reaction evidence="1 9">
        <text>a 4-O-methyl-thymidine in DNA + L-cysteinyl-[protein] = a thymidine in DNA + S-methyl-L-cysteinyl-[protein]</text>
        <dbReference type="Rhea" id="RHEA:53428"/>
        <dbReference type="Rhea" id="RHEA-COMP:10131"/>
        <dbReference type="Rhea" id="RHEA-COMP:10132"/>
        <dbReference type="Rhea" id="RHEA-COMP:13555"/>
        <dbReference type="Rhea" id="RHEA-COMP:13556"/>
        <dbReference type="ChEBI" id="CHEBI:29950"/>
        <dbReference type="ChEBI" id="CHEBI:82612"/>
        <dbReference type="ChEBI" id="CHEBI:137386"/>
        <dbReference type="ChEBI" id="CHEBI:137387"/>
        <dbReference type="EC" id="2.1.1.63"/>
    </reaction>
</comment>
<dbReference type="FunFam" id="1.10.10.10:FF:000214">
    <property type="entry name" value="Methylated-DNA--protein-cysteine methyltransferase"/>
    <property type="match status" value="1"/>
</dbReference>
<dbReference type="Pfam" id="PF01035">
    <property type="entry name" value="DNA_binding_1"/>
    <property type="match status" value="1"/>
</dbReference>
<comment type="subcellular location">
    <subcellularLocation>
        <location evidence="9">Cytoplasm</location>
    </subcellularLocation>
</comment>
<accession>A0A285PIK0</accession>
<evidence type="ECO:0000256" key="7">
    <source>
        <dbReference type="ARBA" id="ARBA00023204"/>
    </source>
</evidence>
<evidence type="ECO:0000313" key="12">
    <source>
        <dbReference type="EMBL" id="SNZ19956.1"/>
    </source>
</evidence>
<proteinExistence type="inferred from homology"/>
<organism evidence="12 13">
    <name type="scientific">Cohaesibacter gelatinilyticus</name>
    <dbReference type="NCBI Taxonomy" id="372072"/>
    <lineage>
        <taxon>Bacteria</taxon>
        <taxon>Pseudomonadati</taxon>
        <taxon>Pseudomonadota</taxon>
        <taxon>Alphaproteobacteria</taxon>
        <taxon>Hyphomicrobiales</taxon>
        <taxon>Cohaesibacteraceae</taxon>
    </lineage>
</organism>
<sequence>MAEPILYWQMESPVGSLLMGGEGGQLDFLHFPESARRRFIEPEWHEDPTPFAEVRNQLSAYFARELTVFDVPYRLNGSDFQKAVWQQLAAIPFGEVKSYGDIAQALGDKGASRAVGMANNANPIPIIVPCHRVIGADGKLVGFGGGMDTKIWLLEHESIDPRSVKNPDQMNLFG</sequence>
<feature type="domain" description="Methylated-DNA-[protein]-cysteine S-methyltransferase DNA binding" evidence="10">
    <location>
        <begin position="79"/>
        <end position="158"/>
    </location>
</feature>
<dbReference type="EC" id="2.1.1.63" evidence="9"/>
<evidence type="ECO:0000259" key="11">
    <source>
        <dbReference type="Pfam" id="PF02870"/>
    </source>
</evidence>
<evidence type="ECO:0000256" key="5">
    <source>
        <dbReference type="ARBA" id="ARBA00022679"/>
    </source>
</evidence>
<keyword evidence="13" id="KW-1185">Reference proteome</keyword>
<dbReference type="InterPro" id="IPR036388">
    <property type="entry name" value="WH-like_DNA-bd_sf"/>
</dbReference>
<dbReference type="InterPro" id="IPR023546">
    <property type="entry name" value="MGMT"/>
</dbReference>
<comment type="catalytic activity">
    <reaction evidence="8 9">
        <text>a 6-O-methyl-2'-deoxyguanosine in DNA + L-cysteinyl-[protein] = S-methyl-L-cysteinyl-[protein] + a 2'-deoxyguanosine in DNA</text>
        <dbReference type="Rhea" id="RHEA:24000"/>
        <dbReference type="Rhea" id="RHEA-COMP:10131"/>
        <dbReference type="Rhea" id="RHEA-COMP:10132"/>
        <dbReference type="Rhea" id="RHEA-COMP:11367"/>
        <dbReference type="Rhea" id="RHEA-COMP:11368"/>
        <dbReference type="ChEBI" id="CHEBI:29950"/>
        <dbReference type="ChEBI" id="CHEBI:82612"/>
        <dbReference type="ChEBI" id="CHEBI:85445"/>
        <dbReference type="ChEBI" id="CHEBI:85448"/>
        <dbReference type="EC" id="2.1.1.63"/>
    </reaction>
</comment>
<keyword evidence="3 9" id="KW-0963">Cytoplasm</keyword>
<comment type="miscellaneous">
    <text evidence="9">This enzyme catalyzes only one turnover and therefore is not strictly catalytic. According to one definition, an enzyme is a biocatalyst that acts repeatedly and over many reaction cycles.</text>
</comment>
<dbReference type="Proteomes" id="UP000219439">
    <property type="component" value="Unassembled WGS sequence"/>
</dbReference>
<gene>
    <name evidence="12" type="ORF">SAMN06265368_3052</name>
</gene>
<reference evidence="12 13" key="1">
    <citation type="submission" date="2017-09" db="EMBL/GenBank/DDBJ databases">
        <authorList>
            <person name="Ehlers B."/>
            <person name="Leendertz F.H."/>
        </authorList>
    </citation>
    <scope>NUCLEOTIDE SEQUENCE [LARGE SCALE GENOMIC DNA]</scope>
    <source>
        <strain evidence="12 13">DSM 18289</strain>
    </source>
</reference>
<dbReference type="OrthoDB" id="9802228at2"/>
<comment type="function">
    <text evidence="9">Involved in the cellular defense against the biological effects of O6-methylguanine (O6-MeG) and O4-methylthymine (O4-MeT) in DNA. Repairs the methylated nucleobase in DNA by stoichiometrically transferring the methyl group to a cysteine residue in the enzyme. This is a suicide reaction: the enzyme is irreversibly inactivated.</text>
</comment>